<evidence type="ECO:0000313" key="12">
    <source>
        <dbReference type="Proteomes" id="UP001497512"/>
    </source>
</evidence>
<comment type="subcellular location">
    <subcellularLocation>
        <location evidence="1">Nucleus</location>
    </subcellularLocation>
</comment>
<gene>
    <name evidence="11" type="ORF">CSSPTR1EN2_LOCUS4594</name>
</gene>
<keyword evidence="4 9" id="KW-0863">Zinc-finger</keyword>
<dbReference type="Pfam" id="PF12874">
    <property type="entry name" value="zf-met"/>
    <property type="match status" value="1"/>
</dbReference>
<accession>A0ABP0TKG2</accession>
<dbReference type="SUPFAM" id="SSF57667">
    <property type="entry name" value="beta-beta-alpha zinc fingers"/>
    <property type="match status" value="1"/>
</dbReference>
<keyword evidence="5" id="KW-0862">Zinc</keyword>
<dbReference type="InterPro" id="IPR036236">
    <property type="entry name" value="Znf_C2H2_sf"/>
</dbReference>
<keyword evidence="12" id="KW-1185">Reference proteome</keyword>
<evidence type="ECO:0000256" key="2">
    <source>
        <dbReference type="ARBA" id="ARBA00022723"/>
    </source>
</evidence>
<proteinExistence type="predicted"/>
<evidence type="ECO:0000256" key="8">
    <source>
        <dbReference type="ARBA" id="ARBA00023242"/>
    </source>
</evidence>
<dbReference type="Pfam" id="PF23118">
    <property type="entry name" value="zf-C2H2_STOP2_C"/>
    <property type="match status" value="1"/>
</dbReference>
<dbReference type="Pfam" id="PF23115">
    <property type="entry name" value="zf-C2H2_STOP2_3rd"/>
    <property type="match status" value="1"/>
</dbReference>
<keyword evidence="8" id="KW-0539">Nucleus</keyword>
<dbReference type="InterPro" id="IPR058196">
    <property type="entry name" value="zf-C2H2_STOP1/2_C"/>
</dbReference>
<dbReference type="EMBL" id="OZ019904">
    <property type="protein sequence ID" value="CAK9198753.1"/>
    <property type="molecule type" value="Genomic_DNA"/>
</dbReference>
<feature type="domain" description="C2H2-type" evidence="10">
    <location>
        <begin position="217"/>
        <end position="244"/>
    </location>
</feature>
<keyword evidence="3" id="KW-0677">Repeat</keyword>
<dbReference type="SMART" id="SM00355">
    <property type="entry name" value="ZnF_C2H2"/>
    <property type="match status" value="3"/>
</dbReference>
<protein>
    <recommendedName>
        <fullName evidence="10">C2H2-type domain-containing protein</fullName>
    </recommendedName>
</protein>
<dbReference type="InterPro" id="IPR013087">
    <property type="entry name" value="Znf_C2H2_type"/>
</dbReference>
<dbReference type="PANTHER" id="PTHR46352:SF1">
    <property type="entry name" value="PROTEIN SENSITIVE TO PROTON RHIZOTOXICITY 1"/>
    <property type="match status" value="1"/>
</dbReference>
<evidence type="ECO:0000256" key="7">
    <source>
        <dbReference type="ARBA" id="ARBA00023163"/>
    </source>
</evidence>
<dbReference type="InterPro" id="IPR044300">
    <property type="entry name" value="STOP1/2"/>
</dbReference>
<keyword evidence="2" id="KW-0479">Metal-binding</keyword>
<keyword evidence="6" id="KW-0805">Transcription regulation</keyword>
<evidence type="ECO:0000256" key="1">
    <source>
        <dbReference type="ARBA" id="ARBA00004123"/>
    </source>
</evidence>
<reference evidence="11" key="1">
    <citation type="submission" date="2024-02" db="EMBL/GenBank/DDBJ databases">
        <authorList>
            <consortium name="ELIXIR-Norway"/>
            <consortium name="Elixir Norway"/>
        </authorList>
    </citation>
    <scope>NUCLEOTIDE SEQUENCE</scope>
</reference>
<evidence type="ECO:0000256" key="5">
    <source>
        <dbReference type="ARBA" id="ARBA00022833"/>
    </source>
</evidence>
<organism evidence="11 12">
    <name type="scientific">Sphagnum troendelagicum</name>
    <dbReference type="NCBI Taxonomy" id="128251"/>
    <lineage>
        <taxon>Eukaryota</taxon>
        <taxon>Viridiplantae</taxon>
        <taxon>Streptophyta</taxon>
        <taxon>Embryophyta</taxon>
        <taxon>Bryophyta</taxon>
        <taxon>Sphagnophytina</taxon>
        <taxon>Sphagnopsida</taxon>
        <taxon>Sphagnales</taxon>
        <taxon>Sphagnaceae</taxon>
        <taxon>Sphagnum</taxon>
    </lineage>
</organism>
<dbReference type="InterPro" id="IPR059161">
    <property type="entry name" value="Znf-C2H2_STOP1/2_3rd"/>
</dbReference>
<dbReference type="PROSITE" id="PS50157">
    <property type="entry name" value="ZINC_FINGER_C2H2_2"/>
    <property type="match status" value="1"/>
</dbReference>
<dbReference type="PROSITE" id="PS00028">
    <property type="entry name" value="ZINC_FINGER_C2H2_1"/>
    <property type="match status" value="1"/>
</dbReference>
<sequence length="472" mass="50225">MMESTTTIPPLMNLNPLFEIEKDNQGLQVSNTTNHLIGGGVPVQVLMNGLAMLQQKIQQLQALVPLLTQSVQSQSNATVVIAQQQAASAAVSNILAQLAAAATGMLSQQVPVVDHNQAPNLELSQLLNLETLLEKPHGSGFGVGGGDTSNEAANSLVGDGVSNSVGVHETSGMNARLEEHDPSLGAEEDDGVVENLPPGSYDLVEMDAREILAEHTHFCEICGKGFKRDANLRMHMRGHGDEYKTAAALAKPEKASQGTVVIRPRRYSCPYPGCKRNKKHRKFLPLKTMLCVKNHYRRSHCPKMLMCTKCNLKKFSVVADLKTHEKHCGRDKWQCSCGTTFSRKDKLFGHIGLFRGHTPATPMDEMEEGNGPMDAEFSVGNDTGAGFISGSGAGGGTFGSAGGSSRATENGLEMGLRSGTGGMGLQLGGSGISDNDTSPPTSTYNQTAMLHGLFTNNFLQSSSGNTSSDGLQ</sequence>
<dbReference type="Proteomes" id="UP001497512">
    <property type="component" value="Chromosome 12"/>
</dbReference>
<name>A0ABP0TKG2_9BRYO</name>
<dbReference type="PANTHER" id="PTHR46352">
    <property type="entry name" value="PROTEIN SENSITIVE TO PROTON RHIZOTOXICITY 1"/>
    <property type="match status" value="1"/>
</dbReference>
<dbReference type="Gene3D" id="3.30.160.60">
    <property type="entry name" value="Classic Zinc Finger"/>
    <property type="match status" value="1"/>
</dbReference>
<evidence type="ECO:0000256" key="6">
    <source>
        <dbReference type="ARBA" id="ARBA00023015"/>
    </source>
</evidence>
<evidence type="ECO:0000256" key="9">
    <source>
        <dbReference type="PROSITE-ProRule" id="PRU00042"/>
    </source>
</evidence>
<evidence type="ECO:0000259" key="10">
    <source>
        <dbReference type="PROSITE" id="PS50157"/>
    </source>
</evidence>
<evidence type="ECO:0000256" key="4">
    <source>
        <dbReference type="ARBA" id="ARBA00022771"/>
    </source>
</evidence>
<evidence type="ECO:0000313" key="11">
    <source>
        <dbReference type="EMBL" id="CAK9198753.1"/>
    </source>
</evidence>
<evidence type="ECO:0000256" key="3">
    <source>
        <dbReference type="ARBA" id="ARBA00022737"/>
    </source>
</evidence>
<keyword evidence="7" id="KW-0804">Transcription</keyword>